<dbReference type="EMBL" id="DOEK01000004">
    <property type="protein sequence ID" value="HBP28413.1"/>
    <property type="molecule type" value="Genomic_DNA"/>
</dbReference>
<dbReference type="PANTHER" id="PTHR13604">
    <property type="entry name" value="DC12-RELATED"/>
    <property type="match status" value="1"/>
</dbReference>
<keyword evidence="6" id="KW-0238">DNA-binding</keyword>
<dbReference type="InterPro" id="IPR003738">
    <property type="entry name" value="SRAP"/>
</dbReference>
<evidence type="ECO:0000256" key="3">
    <source>
        <dbReference type="ARBA" id="ARBA00022763"/>
    </source>
</evidence>
<proteinExistence type="inferred from homology"/>
<evidence type="ECO:0000256" key="2">
    <source>
        <dbReference type="ARBA" id="ARBA00022670"/>
    </source>
</evidence>
<reference evidence="9 10" key="1">
    <citation type="journal article" date="2018" name="Nat. Biotechnol.">
        <title>A standardized bacterial taxonomy based on genome phylogeny substantially revises the tree of life.</title>
        <authorList>
            <person name="Parks D.H."/>
            <person name="Chuvochina M."/>
            <person name="Waite D.W."/>
            <person name="Rinke C."/>
            <person name="Skarshewski A."/>
            <person name="Chaumeil P.A."/>
            <person name="Hugenholtz P."/>
        </authorList>
    </citation>
    <scope>NUCLEOTIDE SEQUENCE [LARGE SCALE GENOMIC DNA]</scope>
    <source>
        <strain evidence="9">UBA10707</strain>
    </source>
</reference>
<dbReference type="Pfam" id="PF02586">
    <property type="entry name" value="SRAP"/>
    <property type="match status" value="1"/>
</dbReference>
<dbReference type="GO" id="GO:0106300">
    <property type="term" value="P:protein-DNA covalent cross-linking repair"/>
    <property type="evidence" value="ECO:0007669"/>
    <property type="project" value="InterPro"/>
</dbReference>
<evidence type="ECO:0000256" key="5">
    <source>
        <dbReference type="ARBA" id="ARBA00023124"/>
    </source>
</evidence>
<evidence type="ECO:0000313" key="9">
    <source>
        <dbReference type="EMBL" id="HBP28413.1"/>
    </source>
</evidence>
<gene>
    <name evidence="9" type="ORF">DD666_03225</name>
</gene>
<evidence type="ECO:0000256" key="7">
    <source>
        <dbReference type="ARBA" id="ARBA00023239"/>
    </source>
</evidence>
<organism evidence="9 10">
    <name type="scientific">Advenella kashmirensis</name>
    <dbReference type="NCBI Taxonomy" id="310575"/>
    <lineage>
        <taxon>Bacteria</taxon>
        <taxon>Pseudomonadati</taxon>
        <taxon>Pseudomonadota</taxon>
        <taxon>Betaproteobacteria</taxon>
        <taxon>Burkholderiales</taxon>
        <taxon>Alcaligenaceae</taxon>
    </lineage>
</organism>
<comment type="similarity">
    <text evidence="1 8">Belongs to the SOS response-associated peptidase family.</text>
</comment>
<keyword evidence="2 8" id="KW-0645">Protease</keyword>
<dbReference type="PANTHER" id="PTHR13604:SF0">
    <property type="entry name" value="ABASIC SITE PROCESSING PROTEIN HMCES"/>
    <property type="match status" value="1"/>
</dbReference>
<sequence length="243" mass="28162">MLLKRCQNCKKRGCYMCERISQAFDYDEYLETLRIKRHETFDLPEPSVNLTIGSKPLVIHHLQASSPVFTRWYWGYALSNTYDGKVNRDVTLDTILKDTSSQWMGSLKSGRMIIPADGWYECVGNPPFEQPWYVRPWDRKPIFFAALSGWKSDVAPPDSTENTGFAIVTDGSLKGVVDDNGRRPIVLTHEDALEWINPQITTDEAKELLEDSRPEFDFQWYRVTRKVLDARYQEEDSNIPILD</sequence>
<keyword evidence="5" id="KW-0190">Covalent protein-DNA linkage</keyword>
<protein>
    <recommendedName>
        <fullName evidence="8">Abasic site processing protein</fullName>
        <ecNumber evidence="8">3.4.-.-</ecNumber>
    </recommendedName>
</protein>
<keyword evidence="3" id="KW-0227">DNA damage</keyword>
<name>A0A356LBN7_9BURK</name>
<dbReference type="Gene3D" id="3.90.1680.10">
    <property type="entry name" value="SOS response associated peptidase-like"/>
    <property type="match status" value="1"/>
</dbReference>
<dbReference type="AlphaFoldDB" id="A0A356LBN7"/>
<comment type="caution">
    <text evidence="9">The sequence shown here is derived from an EMBL/GenBank/DDBJ whole genome shotgun (WGS) entry which is preliminary data.</text>
</comment>
<dbReference type="Proteomes" id="UP000264036">
    <property type="component" value="Unassembled WGS sequence"/>
</dbReference>
<dbReference type="GO" id="GO:0006508">
    <property type="term" value="P:proteolysis"/>
    <property type="evidence" value="ECO:0007669"/>
    <property type="project" value="UniProtKB-KW"/>
</dbReference>
<evidence type="ECO:0000256" key="1">
    <source>
        <dbReference type="ARBA" id="ARBA00008136"/>
    </source>
</evidence>
<evidence type="ECO:0000256" key="4">
    <source>
        <dbReference type="ARBA" id="ARBA00022801"/>
    </source>
</evidence>
<dbReference type="InterPro" id="IPR036590">
    <property type="entry name" value="SRAP-like"/>
</dbReference>
<dbReference type="GO" id="GO:0016829">
    <property type="term" value="F:lyase activity"/>
    <property type="evidence" value="ECO:0007669"/>
    <property type="project" value="UniProtKB-KW"/>
</dbReference>
<evidence type="ECO:0000256" key="8">
    <source>
        <dbReference type="RuleBase" id="RU364100"/>
    </source>
</evidence>
<keyword evidence="4 8" id="KW-0378">Hydrolase</keyword>
<dbReference type="GO" id="GO:0008233">
    <property type="term" value="F:peptidase activity"/>
    <property type="evidence" value="ECO:0007669"/>
    <property type="project" value="UniProtKB-KW"/>
</dbReference>
<dbReference type="SUPFAM" id="SSF143081">
    <property type="entry name" value="BB1717-like"/>
    <property type="match status" value="1"/>
</dbReference>
<keyword evidence="7" id="KW-0456">Lyase</keyword>
<dbReference type="EC" id="3.4.-.-" evidence="8"/>
<evidence type="ECO:0000256" key="6">
    <source>
        <dbReference type="ARBA" id="ARBA00023125"/>
    </source>
</evidence>
<dbReference type="GO" id="GO:0003697">
    <property type="term" value="F:single-stranded DNA binding"/>
    <property type="evidence" value="ECO:0007669"/>
    <property type="project" value="InterPro"/>
</dbReference>
<evidence type="ECO:0000313" key="10">
    <source>
        <dbReference type="Proteomes" id="UP000264036"/>
    </source>
</evidence>
<accession>A0A356LBN7</accession>